<dbReference type="InterPro" id="IPR001034">
    <property type="entry name" value="DeoR_HTH"/>
</dbReference>
<organism evidence="5 6">
    <name type="scientific">Kineosporia babensis</name>
    <dbReference type="NCBI Taxonomy" id="499548"/>
    <lineage>
        <taxon>Bacteria</taxon>
        <taxon>Bacillati</taxon>
        <taxon>Actinomycetota</taxon>
        <taxon>Actinomycetes</taxon>
        <taxon>Kineosporiales</taxon>
        <taxon>Kineosporiaceae</taxon>
        <taxon>Kineosporia</taxon>
    </lineage>
</organism>
<dbReference type="AlphaFoldDB" id="A0A9X1STK4"/>
<dbReference type="InterPro" id="IPR036388">
    <property type="entry name" value="WH-like_DNA-bd_sf"/>
</dbReference>
<keyword evidence="2 5" id="KW-0238">DNA-binding</keyword>
<accession>A0A9X1STK4</accession>
<dbReference type="Pfam" id="PF08220">
    <property type="entry name" value="HTH_DeoR"/>
    <property type="match status" value="1"/>
</dbReference>
<dbReference type="PROSITE" id="PS00894">
    <property type="entry name" value="HTH_DEOR_1"/>
    <property type="match status" value="1"/>
</dbReference>
<dbReference type="SMART" id="SM01134">
    <property type="entry name" value="DeoRC"/>
    <property type="match status" value="1"/>
</dbReference>
<dbReference type="SMART" id="SM00420">
    <property type="entry name" value="HTH_DEOR"/>
    <property type="match status" value="1"/>
</dbReference>
<dbReference type="Proteomes" id="UP001138997">
    <property type="component" value="Unassembled WGS sequence"/>
</dbReference>
<sequence>MTEETPLIPDQRRELLLRHLQRERVLSVHQLTDLLEVSHMTVRRDIASLEREGRVVPVPGGVRIAGAPHRQHLQAEASRQDKATVEPAAKAAMAARAAAEVLSSGMTVYLDAGTTIAQLVPHLAQLGGTTVVTNDFAVVDDLLEADLEVIHVGGAVDKQNRSSVGPLATAVLERITLDVAFISSSSWDLRRGVTTPYPDKVAVKQAAMASATESVLVAGSSKYGKYGMYRVCDLTGLSLVVTDAALAEPDAAAIRAAGVGLALAE</sequence>
<dbReference type="InterPro" id="IPR036390">
    <property type="entry name" value="WH_DNA-bd_sf"/>
</dbReference>
<dbReference type="EMBL" id="JAJOMB010000004">
    <property type="protein sequence ID" value="MCD5311411.1"/>
    <property type="molecule type" value="Genomic_DNA"/>
</dbReference>
<protein>
    <submittedName>
        <fullName evidence="5">DeoR/GlpR family DNA-binding transcription regulator</fullName>
    </submittedName>
</protein>
<dbReference type="PROSITE" id="PS51000">
    <property type="entry name" value="HTH_DEOR_2"/>
    <property type="match status" value="1"/>
</dbReference>
<reference evidence="5" key="1">
    <citation type="submission" date="2021-11" db="EMBL/GenBank/DDBJ databases">
        <title>Streptomyces corallinus and Kineosporia corallina sp. nov., two new coral-derived marine actinobacteria.</title>
        <authorList>
            <person name="Buangrab K."/>
            <person name="Sutthacheep M."/>
            <person name="Yeemin T."/>
            <person name="Harunari E."/>
            <person name="Igarashi Y."/>
            <person name="Sripreechasak P."/>
            <person name="Kanchanasin P."/>
            <person name="Tanasupawat S."/>
            <person name="Phongsopitanun W."/>
        </authorList>
    </citation>
    <scope>NUCLEOTIDE SEQUENCE</scope>
    <source>
        <strain evidence="5">JCM 31032</strain>
    </source>
</reference>
<dbReference type="InterPro" id="IPR050313">
    <property type="entry name" value="Carb_Metab_HTH_regulators"/>
</dbReference>
<keyword evidence="3" id="KW-0804">Transcription</keyword>
<dbReference type="Gene3D" id="1.10.10.10">
    <property type="entry name" value="Winged helix-like DNA-binding domain superfamily/Winged helix DNA-binding domain"/>
    <property type="match status" value="1"/>
</dbReference>
<dbReference type="SUPFAM" id="SSF100950">
    <property type="entry name" value="NagB/RpiA/CoA transferase-like"/>
    <property type="match status" value="1"/>
</dbReference>
<proteinExistence type="predicted"/>
<dbReference type="InterPro" id="IPR037171">
    <property type="entry name" value="NagB/RpiA_transferase-like"/>
</dbReference>
<dbReference type="InterPro" id="IPR018356">
    <property type="entry name" value="Tscrpt_reg_HTH_DeoR_CS"/>
</dbReference>
<dbReference type="GO" id="GO:0003700">
    <property type="term" value="F:DNA-binding transcription factor activity"/>
    <property type="evidence" value="ECO:0007669"/>
    <property type="project" value="InterPro"/>
</dbReference>
<comment type="caution">
    <text evidence="5">The sequence shown here is derived from an EMBL/GenBank/DDBJ whole genome shotgun (WGS) entry which is preliminary data.</text>
</comment>
<evidence type="ECO:0000259" key="4">
    <source>
        <dbReference type="PROSITE" id="PS51000"/>
    </source>
</evidence>
<feature type="domain" description="HTH deoR-type" evidence="4">
    <location>
        <begin position="9"/>
        <end position="64"/>
    </location>
</feature>
<evidence type="ECO:0000313" key="5">
    <source>
        <dbReference type="EMBL" id="MCD5311411.1"/>
    </source>
</evidence>
<evidence type="ECO:0000256" key="3">
    <source>
        <dbReference type="ARBA" id="ARBA00023163"/>
    </source>
</evidence>
<dbReference type="PANTHER" id="PTHR30363:SF58">
    <property type="entry name" value="REGULATORY PROTEIN, DEOR FAMILY"/>
    <property type="match status" value="1"/>
</dbReference>
<evidence type="ECO:0000256" key="1">
    <source>
        <dbReference type="ARBA" id="ARBA00023015"/>
    </source>
</evidence>
<dbReference type="Gene3D" id="3.40.50.1360">
    <property type="match status" value="1"/>
</dbReference>
<evidence type="ECO:0000313" key="6">
    <source>
        <dbReference type="Proteomes" id="UP001138997"/>
    </source>
</evidence>
<dbReference type="SUPFAM" id="SSF46785">
    <property type="entry name" value="Winged helix' DNA-binding domain"/>
    <property type="match status" value="1"/>
</dbReference>
<dbReference type="RefSeq" id="WP_231440583.1">
    <property type="nucleotide sequence ID" value="NZ_JAJOMB010000004.1"/>
</dbReference>
<keyword evidence="1" id="KW-0805">Transcription regulation</keyword>
<keyword evidence="6" id="KW-1185">Reference proteome</keyword>
<dbReference type="Pfam" id="PF00455">
    <property type="entry name" value="DeoRC"/>
    <property type="match status" value="1"/>
</dbReference>
<dbReference type="GO" id="GO:0003677">
    <property type="term" value="F:DNA binding"/>
    <property type="evidence" value="ECO:0007669"/>
    <property type="project" value="UniProtKB-KW"/>
</dbReference>
<dbReference type="PANTHER" id="PTHR30363">
    <property type="entry name" value="HTH-TYPE TRANSCRIPTIONAL REGULATOR SRLR-RELATED"/>
    <property type="match status" value="1"/>
</dbReference>
<name>A0A9X1STK4_9ACTN</name>
<evidence type="ECO:0000256" key="2">
    <source>
        <dbReference type="ARBA" id="ARBA00023125"/>
    </source>
</evidence>
<dbReference type="InterPro" id="IPR014036">
    <property type="entry name" value="DeoR-like_C"/>
</dbReference>
<gene>
    <name evidence="5" type="ORF">LR394_10910</name>
</gene>